<keyword evidence="2" id="KW-1185">Reference proteome</keyword>
<organism evidence="1 2">
    <name type="scientific">Sphingobium indicum (strain DSM 16413 / CCM 7287 / MTCC 6362 / UT26 / NBRC 101211 / UT26S)</name>
    <name type="common">Sphingobium japonicum</name>
    <dbReference type="NCBI Taxonomy" id="452662"/>
    <lineage>
        <taxon>Bacteria</taxon>
        <taxon>Pseudomonadati</taxon>
        <taxon>Pseudomonadota</taxon>
        <taxon>Alphaproteobacteria</taxon>
        <taxon>Sphingomonadales</taxon>
        <taxon>Sphingomonadaceae</taxon>
        <taxon>Sphingobium</taxon>
    </lineage>
</organism>
<proteinExistence type="predicted"/>
<dbReference type="AlphaFoldDB" id="D4YZ17"/>
<dbReference type="STRING" id="452662.SJA_C1-07650"/>
<gene>
    <name evidence="1" type="ordered locus">SJA_C1-07650</name>
</gene>
<name>D4YZ17_SPHIU</name>
<evidence type="ECO:0000313" key="2">
    <source>
        <dbReference type="Proteomes" id="UP000007753"/>
    </source>
</evidence>
<accession>D4YZ17</accession>
<dbReference type="KEGG" id="sjp:SJA_C1-07650"/>
<reference evidence="1 2" key="1">
    <citation type="journal article" date="2010" name="J. Bacteriol.">
        <title>Complete genome sequence of the representative gamma-hexachlorocyclohexane-degrading bacterium Sphingobium japonicum UT26.</title>
        <authorList>
            <person name="Nagata Y."/>
            <person name="Ohtsubo Y."/>
            <person name="Endo R."/>
            <person name="Ichikawa N."/>
            <person name="Ankai A."/>
            <person name="Oguchi A."/>
            <person name="Fukui S."/>
            <person name="Fujita N."/>
            <person name="Tsuda M."/>
        </authorList>
    </citation>
    <scope>NUCLEOTIDE SEQUENCE [LARGE SCALE GENOMIC DNA]</scope>
    <source>
        <strain evidence="2">DSM 16413 / CCM 7287 / MTCC 6362 / UT26 / NBRC 101211 / UT26S</strain>
    </source>
</reference>
<protein>
    <submittedName>
        <fullName evidence="1">Uncharacterized protein</fullName>
    </submittedName>
</protein>
<dbReference type="Proteomes" id="UP000007753">
    <property type="component" value="Chromosome 1"/>
</dbReference>
<dbReference type="HOGENOM" id="CLU_2702929_0_0_5"/>
<dbReference type="EMBL" id="AP010803">
    <property type="protein sequence ID" value="BAI95599.1"/>
    <property type="molecule type" value="Genomic_DNA"/>
</dbReference>
<sequence>MVDVHKSGYELWLVPYGMETERPLSPQSRYWTCRLIGYITPFSCRSSAGRHGQSAMEPLPLPRTAPACPIVIA</sequence>
<evidence type="ECO:0000313" key="1">
    <source>
        <dbReference type="EMBL" id="BAI95599.1"/>
    </source>
</evidence>